<dbReference type="AlphaFoldDB" id="A2BMG6"/>
<evidence type="ECO:0000313" key="1">
    <source>
        <dbReference type="EMBL" id="ABM81177.1"/>
    </source>
</evidence>
<gene>
    <name evidence="1" type="ordered locus">Hbut_1349</name>
</gene>
<evidence type="ECO:0000313" key="2">
    <source>
        <dbReference type="Proteomes" id="UP000002593"/>
    </source>
</evidence>
<protein>
    <submittedName>
        <fullName evidence="1">Uncharacterized protein</fullName>
    </submittedName>
</protein>
<name>A2BMG6_HYPBU</name>
<dbReference type="EMBL" id="CP000493">
    <property type="protein sequence ID" value="ABM81177.1"/>
    <property type="molecule type" value="Genomic_DNA"/>
</dbReference>
<dbReference type="KEGG" id="hbu:Hbut_1349"/>
<accession>A2BMG6</accession>
<dbReference type="eggNOG" id="arCOG03754">
    <property type="taxonomic scope" value="Archaea"/>
</dbReference>
<organism evidence="1 2">
    <name type="scientific">Hyperthermus butylicus (strain DSM 5456 / JCM 9403 / PLM1-5)</name>
    <dbReference type="NCBI Taxonomy" id="415426"/>
    <lineage>
        <taxon>Archaea</taxon>
        <taxon>Thermoproteota</taxon>
        <taxon>Thermoprotei</taxon>
        <taxon>Desulfurococcales</taxon>
        <taxon>Pyrodictiaceae</taxon>
        <taxon>Hyperthermus</taxon>
    </lineage>
</organism>
<proteinExistence type="predicted"/>
<reference evidence="1 2" key="1">
    <citation type="journal article" date="2007" name="Archaea">
        <title>The genome of Hyperthermus butylicus: a sulfur-reducing, peptide fermenting, neutrophilic Crenarchaeote growing up to 108 degrees C.</title>
        <authorList>
            <person name="Brugger K."/>
            <person name="Chen L."/>
            <person name="Stark M."/>
            <person name="Zibat A."/>
            <person name="Redder P."/>
            <person name="Ruepp A."/>
            <person name="Awayez M."/>
            <person name="She Q."/>
            <person name="Garrett R.A."/>
            <person name="Klenk H.P."/>
        </authorList>
    </citation>
    <scope>NUCLEOTIDE SEQUENCE [LARGE SCALE GENOMIC DNA]</scope>
    <source>
        <strain evidence="2">DSM 5456 / JCM 9403 / PLM1-5</strain>
    </source>
</reference>
<keyword evidence="2" id="KW-1185">Reference proteome</keyword>
<sequence length="211" mass="22715">MAPEEAAWCWMWARPFYVVYNVTYCFMAACEDAGEEYMAVITNVKSDGLYISGSVGFGLPPETIMNALLSGTESNIVFISNTPLADGDLDPGEFVDLRDIFRSYDTCGADFEIGIPIGAMLAVPACAALGLPTGGAACAALTAFMSSFAVTISAESPSVTVYGNIGNLGDTPSIENDVNVFEYVYMAESRYKYVYGDCEYNVPVGMVIEFR</sequence>
<dbReference type="EnsemblBacteria" id="ABM81177">
    <property type="protein sequence ID" value="ABM81177"/>
    <property type="gene ID" value="Hbut_1349"/>
</dbReference>
<dbReference type="HOGENOM" id="CLU_1465163_0_0_2"/>
<dbReference type="Proteomes" id="UP000002593">
    <property type="component" value="Chromosome"/>
</dbReference>